<accession>A0A2T7FXD7</accession>
<dbReference type="OrthoDB" id="7279500at2"/>
<dbReference type="EMBL" id="QCYG01000004">
    <property type="protein sequence ID" value="PVA06827.1"/>
    <property type="molecule type" value="Genomic_DNA"/>
</dbReference>
<organism evidence="4 5">
    <name type="scientific">Thalassorhabdomicrobium marinisediminis</name>
    <dbReference type="NCBI Taxonomy" id="2170577"/>
    <lineage>
        <taxon>Bacteria</taxon>
        <taxon>Pseudomonadati</taxon>
        <taxon>Pseudomonadota</taxon>
        <taxon>Alphaproteobacteria</taxon>
        <taxon>Rhodobacterales</taxon>
        <taxon>Paracoccaceae</taxon>
        <taxon>Thalassorhabdomicrobium</taxon>
    </lineage>
</organism>
<dbReference type="NCBIfam" id="TIGR00254">
    <property type="entry name" value="GGDEF"/>
    <property type="match status" value="1"/>
</dbReference>
<dbReference type="SMART" id="SM00052">
    <property type="entry name" value="EAL"/>
    <property type="match status" value="1"/>
</dbReference>
<dbReference type="PROSITE" id="PS50883">
    <property type="entry name" value="EAL"/>
    <property type="match status" value="1"/>
</dbReference>
<feature type="transmembrane region" description="Helical" evidence="1">
    <location>
        <begin position="31"/>
        <end position="61"/>
    </location>
</feature>
<feature type="domain" description="EAL" evidence="2">
    <location>
        <begin position="387"/>
        <end position="642"/>
    </location>
</feature>
<dbReference type="CDD" id="cd01948">
    <property type="entry name" value="EAL"/>
    <property type="match status" value="1"/>
</dbReference>
<dbReference type="CDD" id="cd01949">
    <property type="entry name" value="GGDEF"/>
    <property type="match status" value="1"/>
</dbReference>
<evidence type="ECO:0000259" key="2">
    <source>
        <dbReference type="PROSITE" id="PS50883"/>
    </source>
</evidence>
<dbReference type="InterPro" id="IPR029787">
    <property type="entry name" value="Nucleotide_cyclase"/>
</dbReference>
<dbReference type="InterPro" id="IPR001633">
    <property type="entry name" value="EAL_dom"/>
</dbReference>
<evidence type="ECO:0000256" key="1">
    <source>
        <dbReference type="SAM" id="Phobius"/>
    </source>
</evidence>
<dbReference type="GO" id="GO:0071111">
    <property type="term" value="F:cyclic-guanylate-specific phosphodiesterase activity"/>
    <property type="evidence" value="ECO:0007669"/>
    <property type="project" value="InterPro"/>
</dbReference>
<gene>
    <name evidence="4" type="ORF">DC363_06610</name>
</gene>
<dbReference type="InterPro" id="IPR000160">
    <property type="entry name" value="GGDEF_dom"/>
</dbReference>
<feature type="transmembrane region" description="Helical" evidence="1">
    <location>
        <begin position="166"/>
        <end position="184"/>
    </location>
</feature>
<evidence type="ECO:0000313" key="4">
    <source>
        <dbReference type="EMBL" id="PVA06827.1"/>
    </source>
</evidence>
<dbReference type="AlphaFoldDB" id="A0A2T7FXD7"/>
<dbReference type="PANTHER" id="PTHR33121">
    <property type="entry name" value="CYCLIC DI-GMP PHOSPHODIESTERASE PDEF"/>
    <property type="match status" value="1"/>
</dbReference>
<comment type="caution">
    <text evidence="4">The sequence shown here is derived from an EMBL/GenBank/DDBJ whole genome shotgun (WGS) entry which is preliminary data.</text>
</comment>
<dbReference type="SUPFAM" id="SSF141868">
    <property type="entry name" value="EAL domain-like"/>
    <property type="match status" value="1"/>
</dbReference>
<feature type="domain" description="GGDEF" evidence="3">
    <location>
        <begin position="242"/>
        <end position="381"/>
    </location>
</feature>
<evidence type="ECO:0000259" key="3">
    <source>
        <dbReference type="PROSITE" id="PS50887"/>
    </source>
</evidence>
<evidence type="ECO:0000313" key="5">
    <source>
        <dbReference type="Proteomes" id="UP000244817"/>
    </source>
</evidence>
<dbReference type="InterPro" id="IPR050706">
    <property type="entry name" value="Cyclic-di-GMP_PDE-like"/>
</dbReference>
<sequence length="651" mass="69615">MIDRFIAQARRQLGTFAQHPGRDIPLQLGSAYLICLFCGYIGHPYLALFVAVSVTGMEYLLSRSTSALPRTDGEAGTGRTCAVLALCAVTTVLYLLPALTFTSDPSLAIKMTGMTWVMGTQVYLVSTLNKVPAFLAAKMLPAMGTTVLAFVFLAQSDPAPSGGDEWAVAAVFLLLFLVTALDLLRLQGAADAQIAAAQGDAAARLACLEEAQRLDPLTGLLNRNAFDLALQVMLDDRADVGGDVAVFLVDLNSFKPINDTYSHAAGDEVLLQTAQRLRRHVRDDGIVGRLGGDEFVCAVTGLDGDSDVIDYATALEAELSGAVVWNARRLKVGASIGVAMTGPGADHPAATVTALCTAADRAMFAAKNAPQGGPCLYRAHLFAARMTAEDKRFLVEAISNRRVKPYYQPKVHLGTGRIVGFEALARWEHPDGKTCIPSNFIEQIEELGLQGDFMTSMATQVIEDIATLLDEGHDPGQVSLNITEVTLATHSGRGDLQQLVQTHPQVAPHLTFEITEDVFIARAAEAIQTSIKAFRALGVRISLDDFGTGFASFHHLRQLDFDELKIDTSFVDGLGRDPTSEVLVQGFLDIASGLGVSVVAEGVETEAQRRDLINMGCLTAQGYLFSEAVPLATAADLLGADQQPQPRTTHG</sequence>
<dbReference type="Pfam" id="PF00990">
    <property type="entry name" value="GGDEF"/>
    <property type="match status" value="1"/>
</dbReference>
<dbReference type="PROSITE" id="PS50887">
    <property type="entry name" value="GGDEF"/>
    <property type="match status" value="1"/>
</dbReference>
<feature type="transmembrane region" description="Helical" evidence="1">
    <location>
        <begin position="133"/>
        <end position="154"/>
    </location>
</feature>
<proteinExistence type="predicted"/>
<dbReference type="Gene3D" id="3.20.20.450">
    <property type="entry name" value="EAL domain"/>
    <property type="match status" value="1"/>
</dbReference>
<dbReference type="SMART" id="SM00267">
    <property type="entry name" value="GGDEF"/>
    <property type="match status" value="1"/>
</dbReference>
<dbReference type="SUPFAM" id="SSF55073">
    <property type="entry name" value="Nucleotide cyclase"/>
    <property type="match status" value="1"/>
</dbReference>
<dbReference type="InterPro" id="IPR035919">
    <property type="entry name" value="EAL_sf"/>
</dbReference>
<keyword evidence="1" id="KW-1133">Transmembrane helix</keyword>
<reference evidence="4 5" key="1">
    <citation type="submission" date="2018-04" db="EMBL/GenBank/DDBJ databases">
        <title>Pelagivirga bohaiensis gen. nov., sp. nov., a bacterium isolated from the Bohai Sea.</title>
        <authorList>
            <person name="Ji X."/>
        </authorList>
    </citation>
    <scope>NUCLEOTIDE SEQUENCE [LARGE SCALE GENOMIC DNA]</scope>
    <source>
        <strain evidence="4 5">BH-SD16</strain>
    </source>
</reference>
<evidence type="ECO:0008006" key="6">
    <source>
        <dbReference type="Google" id="ProtNLM"/>
    </source>
</evidence>
<name>A0A2T7FXD7_9RHOB</name>
<keyword evidence="1" id="KW-0812">Transmembrane</keyword>
<dbReference type="InterPro" id="IPR043128">
    <property type="entry name" value="Rev_trsase/Diguanyl_cyclase"/>
</dbReference>
<dbReference type="PANTHER" id="PTHR33121:SF79">
    <property type="entry name" value="CYCLIC DI-GMP PHOSPHODIESTERASE PDED-RELATED"/>
    <property type="match status" value="1"/>
</dbReference>
<dbReference type="Proteomes" id="UP000244817">
    <property type="component" value="Unassembled WGS sequence"/>
</dbReference>
<keyword evidence="5" id="KW-1185">Reference proteome</keyword>
<dbReference type="Gene3D" id="3.30.70.270">
    <property type="match status" value="1"/>
</dbReference>
<protein>
    <recommendedName>
        <fullName evidence="6">GGDEF-domain containing protein</fullName>
    </recommendedName>
</protein>
<dbReference type="Pfam" id="PF00563">
    <property type="entry name" value="EAL"/>
    <property type="match status" value="1"/>
</dbReference>
<dbReference type="RefSeq" id="WP_108640355.1">
    <property type="nucleotide sequence ID" value="NZ_QCYG01000004.1"/>
</dbReference>
<keyword evidence="1" id="KW-0472">Membrane</keyword>
<feature type="transmembrane region" description="Helical" evidence="1">
    <location>
        <begin position="81"/>
        <end position="101"/>
    </location>
</feature>